<keyword evidence="2" id="KW-1185">Reference proteome</keyword>
<evidence type="ECO:0000313" key="1">
    <source>
        <dbReference type="EMBL" id="MBC3805629.1"/>
    </source>
</evidence>
<dbReference type="Proteomes" id="UP000603234">
    <property type="component" value="Unassembled WGS sequence"/>
</dbReference>
<reference evidence="1 2" key="1">
    <citation type="journal article" date="2020" name="mSystems">
        <title>Defining Genomic and Predicted Metabolic Features of the Acetobacterium Genus.</title>
        <authorList>
            <person name="Ross D.E."/>
            <person name="Marshall C.W."/>
            <person name="Gulliver D."/>
            <person name="May H.D."/>
            <person name="Norman R.S."/>
        </authorList>
    </citation>
    <scope>NUCLEOTIDE SEQUENCE [LARGE SCALE GENOMIC DNA]</scope>
    <source>
        <strain evidence="1 2">DSM 8238</strain>
    </source>
</reference>
<accession>A0ABR6WYE7</accession>
<dbReference type="EMBL" id="WJBC01000041">
    <property type="protein sequence ID" value="MBC3805629.1"/>
    <property type="molecule type" value="Genomic_DNA"/>
</dbReference>
<evidence type="ECO:0000313" key="2">
    <source>
        <dbReference type="Proteomes" id="UP000603234"/>
    </source>
</evidence>
<organism evidence="1 2">
    <name type="scientific">Acetobacterium fimetarium</name>
    <dbReference type="NCBI Taxonomy" id="52691"/>
    <lineage>
        <taxon>Bacteria</taxon>
        <taxon>Bacillati</taxon>
        <taxon>Bacillota</taxon>
        <taxon>Clostridia</taxon>
        <taxon>Eubacteriales</taxon>
        <taxon>Eubacteriaceae</taxon>
        <taxon>Acetobacterium</taxon>
    </lineage>
</organism>
<gene>
    <name evidence="1" type="ORF">GH808_14560</name>
</gene>
<protein>
    <submittedName>
        <fullName evidence="1">DUF4365 domain-containing protein</fullName>
    </submittedName>
</protein>
<name>A0ABR6WYE7_9FIRM</name>
<sequence length="318" mass="37099">MLLEMNKTQIEMRAIIALENVLTRSQYINPEVAKNDKTPSWDGNIFVYDQPGTKKKDLLGKIDIQVKGHYNTDDFSEKITYPVNICDLKNYLNDSGAIYFVVYLQDFDNHKIYYRPLLRYDLTCLLKEIKDQKSKSIELLEFPTDELEIRDIFTNFIRNRSLQGTVDHKFLSMEDVEKANLSIESFNFFYSGPGLKQCSPIEYTLNHPTYIYIKPFDFEVYLPVDKATFTRAIQTFSKDIKVNGELIYTEYDVLHTKVKSILRFGKNVEIDFSLNKIHFKDTGFLSDRIKDLGFFIAILENQDVSIGELSFLKNEVNV</sequence>
<comment type="caution">
    <text evidence="1">The sequence shown here is derived from an EMBL/GenBank/DDBJ whole genome shotgun (WGS) entry which is preliminary data.</text>
</comment>
<feature type="non-terminal residue" evidence="1">
    <location>
        <position position="318"/>
    </location>
</feature>
<proteinExistence type="predicted"/>